<keyword evidence="2 5" id="KW-0547">Nucleotide-binding</keyword>
<evidence type="ECO:0000256" key="7">
    <source>
        <dbReference type="SAM" id="Phobius"/>
    </source>
</evidence>
<dbReference type="EMBL" id="RCBY01000009">
    <property type="protein sequence ID" value="RQH55307.1"/>
    <property type="molecule type" value="Genomic_DNA"/>
</dbReference>
<sequence>MNLKPGVVLQKGKYTIDSILGQGGFSITYRAIHHQHNQIVVLKTLNESLRHHQDFAKFKHQFIDEVHLLTNSRHPNIVRVWDFFEEEQFFFMVMDYIPGQNLADLIQSGHKLHPNEAIDYVHQIASALSVVHKNGFLHRDIQPKNIIRQQGTNTVILTDFGITCDLTAGIRQTYTNLFSVGYAAPEQCDLEQKLTPAADIYALTATLYYLLTGKAPTPAALRLSDEAIPQTLIVSTTELRLLETNLSPNIENAIIKGLEIDPQKRPQTLDNWFALLLDKSEISQVSKQKYQVKESCCEVNSNYGLMDTNFKSNMNNKVKNDFSNQSKIKNYHENKAPINILKNCSLEKNFNWINQLSLQLTIFLVFLFTAATFGWIGFDITLRYSYAKANKKTVSLTAGNLLETLKNESEYAFREHDPSSPLFDSPSVKTYSTTPPKLNKLPKPYVDTDEVFPNSGSNSSGENY</sequence>
<accession>A0A3N6Q444</accession>
<keyword evidence="7" id="KW-0812">Transmembrane</keyword>
<feature type="binding site" evidence="5">
    <location>
        <position position="43"/>
    </location>
    <ligand>
        <name>ATP</name>
        <dbReference type="ChEBI" id="CHEBI:30616"/>
    </ligand>
</feature>
<dbReference type="PANTHER" id="PTHR24348:SF22">
    <property type="entry name" value="NON-SPECIFIC SERINE_THREONINE PROTEIN KINASE"/>
    <property type="match status" value="1"/>
</dbReference>
<dbReference type="RefSeq" id="WP_124143088.1">
    <property type="nucleotide sequence ID" value="NZ_CAWOKI010000323.1"/>
</dbReference>
<keyword evidence="7" id="KW-0472">Membrane</keyword>
<dbReference type="InterPro" id="IPR011009">
    <property type="entry name" value="Kinase-like_dom_sf"/>
</dbReference>
<evidence type="ECO:0000313" key="10">
    <source>
        <dbReference type="Proteomes" id="UP000269154"/>
    </source>
</evidence>
<gene>
    <name evidence="9" type="ORF">D5R40_03015</name>
</gene>
<dbReference type="PROSITE" id="PS00107">
    <property type="entry name" value="PROTEIN_KINASE_ATP"/>
    <property type="match status" value="1"/>
</dbReference>
<keyword evidence="3 9" id="KW-0418">Kinase</keyword>
<dbReference type="Gene3D" id="1.10.510.10">
    <property type="entry name" value="Transferase(Phosphotransferase) domain 1"/>
    <property type="match status" value="1"/>
</dbReference>
<evidence type="ECO:0000259" key="8">
    <source>
        <dbReference type="PROSITE" id="PS50011"/>
    </source>
</evidence>
<dbReference type="InterPro" id="IPR000719">
    <property type="entry name" value="Prot_kinase_dom"/>
</dbReference>
<dbReference type="InterPro" id="IPR045269">
    <property type="entry name" value="Atg1-like"/>
</dbReference>
<evidence type="ECO:0000313" key="9">
    <source>
        <dbReference type="EMBL" id="RQH55307.1"/>
    </source>
</evidence>
<dbReference type="GO" id="GO:0016020">
    <property type="term" value="C:membrane"/>
    <property type="evidence" value="ECO:0007669"/>
    <property type="project" value="TreeGrafter"/>
</dbReference>
<dbReference type="AlphaFoldDB" id="A0A3N6Q444"/>
<dbReference type="Pfam" id="PF00069">
    <property type="entry name" value="Pkinase"/>
    <property type="match status" value="1"/>
</dbReference>
<evidence type="ECO:0000256" key="3">
    <source>
        <dbReference type="ARBA" id="ARBA00022777"/>
    </source>
</evidence>
<feature type="compositionally biased region" description="Polar residues" evidence="6">
    <location>
        <begin position="454"/>
        <end position="464"/>
    </location>
</feature>
<protein>
    <submittedName>
        <fullName evidence="9">Serine/threonine protein kinase</fullName>
    </submittedName>
</protein>
<evidence type="ECO:0000256" key="5">
    <source>
        <dbReference type="PROSITE-ProRule" id="PRU10141"/>
    </source>
</evidence>
<dbReference type="Proteomes" id="UP000269154">
    <property type="component" value="Unassembled WGS sequence"/>
</dbReference>
<name>A0A3N6Q444_9CYAN</name>
<dbReference type="GO" id="GO:0005829">
    <property type="term" value="C:cytosol"/>
    <property type="evidence" value="ECO:0007669"/>
    <property type="project" value="TreeGrafter"/>
</dbReference>
<feature type="compositionally biased region" description="Low complexity" evidence="6">
    <location>
        <begin position="435"/>
        <end position="444"/>
    </location>
</feature>
<comment type="caution">
    <text evidence="9">The sequence shown here is derived from an EMBL/GenBank/DDBJ whole genome shotgun (WGS) entry which is preliminary data.</text>
</comment>
<proteinExistence type="predicted"/>
<dbReference type="CDD" id="cd14014">
    <property type="entry name" value="STKc_PknB_like"/>
    <property type="match status" value="1"/>
</dbReference>
<keyword evidence="4 5" id="KW-0067">ATP-binding</keyword>
<evidence type="ECO:0000256" key="2">
    <source>
        <dbReference type="ARBA" id="ARBA00022741"/>
    </source>
</evidence>
<keyword evidence="10" id="KW-1185">Reference proteome</keyword>
<feature type="region of interest" description="Disordered" evidence="6">
    <location>
        <begin position="415"/>
        <end position="464"/>
    </location>
</feature>
<dbReference type="InterPro" id="IPR017441">
    <property type="entry name" value="Protein_kinase_ATP_BS"/>
</dbReference>
<evidence type="ECO:0000256" key="4">
    <source>
        <dbReference type="ARBA" id="ARBA00022840"/>
    </source>
</evidence>
<dbReference type="GO" id="GO:0005776">
    <property type="term" value="C:autophagosome"/>
    <property type="evidence" value="ECO:0007669"/>
    <property type="project" value="TreeGrafter"/>
</dbReference>
<feature type="domain" description="Protein kinase" evidence="8">
    <location>
        <begin position="14"/>
        <end position="277"/>
    </location>
</feature>
<dbReference type="SUPFAM" id="SSF56112">
    <property type="entry name" value="Protein kinase-like (PK-like)"/>
    <property type="match status" value="1"/>
</dbReference>
<evidence type="ECO:0000256" key="6">
    <source>
        <dbReference type="SAM" id="MobiDB-lite"/>
    </source>
</evidence>
<keyword evidence="9" id="KW-0723">Serine/threonine-protein kinase</keyword>
<organism evidence="9 10">
    <name type="scientific">Okeania hirsuta</name>
    <dbReference type="NCBI Taxonomy" id="1458930"/>
    <lineage>
        <taxon>Bacteria</taxon>
        <taxon>Bacillati</taxon>
        <taxon>Cyanobacteriota</taxon>
        <taxon>Cyanophyceae</taxon>
        <taxon>Oscillatoriophycideae</taxon>
        <taxon>Oscillatoriales</taxon>
        <taxon>Microcoleaceae</taxon>
        <taxon>Okeania</taxon>
    </lineage>
</organism>
<dbReference type="PANTHER" id="PTHR24348">
    <property type="entry name" value="SERINE/THREONINE-PROTEIN KINASE UNC-51-RELATED"/>
    <property type="match status" value="1"/>
</dbReference>
<reference evidence="9 10" key="1">
    <citation type="journal article" date="2018" name="ACS Chem. Biol.">
        <title>Ketoreductase domain dysfunction expands chemodiversity: malyngamide biosynthesis in the cyanobacterium Okeania hirsuta.</title>
        <authorList>
            <person name="Moss N.A."/>
            <person name="Leao T."/>
            <person name="Rankin M."/>
            <person name="McCullough T.M."/>
            <person name="Qu P."/>
            <person name="Korobeynikov A."/>
            <person name="Smith J.L."/>
            <person name="Gerwick L."/>
            <person name="Gerwick W.H."/>
        </authorList>
    </citation>
    <scope>NUCLEOTIDE SEQUENCE [LARGE SCALE GENOMIC DNA]</scope>
    <source>
        <strain evidence="9 10">PAB10Feb10-1</strain>
    </source>
</reference>
<dbReference type="GO" id="GO:0005524">
    <property type="term" value="F:ATP binding"/>
    <property type="evidence" value="ECO:0007669"/>
    <property type="project" value="UniProtKB-UniRule"/>
</dbReference>
<keyword evidence="7" id="KW-1133">Transmembrane helix</keyword>
<feature type="transmembrane region" description="Helical" evidence="7">
    <location>
        <begin position="356"/>
        <end position="378"/>
    </location>
</feature>
<evidence type="ECO:0000256" key="1">
    <source>
        <dbReference type="ARBA" id="ARBA00022679"/>
    </source>
</evidence>
<dbReference type="OrthoDB" id="581647at2"/>
<dbReference type="PROSITE" id="PS50011">
    <property type="entry name" value="PROTEIN_KINASE_DOM"/>
    <property type="match status" value="1"/>
</dbReference>
<keyword evidence="1" id="KW-0808">Transferase</keyword>
<dbReference type="GO" id="GO:0000407">
    <property type="term" value="C:phagophore assembly site"/>
    <property type="evidence" value="ECO:0007669"/>
    <property type="project" value="TreeGrafter"/>
</dbReference>
<dbReference type="GO" id="GO:0004674">
    <property type="term" value="F:protein serine/threonine kinase activity"/>
    <property type="evidence" value="ECO:0007669"/>
    <property type="project" value="UniProtKB-KW"/>
</dbReference>